<dbReference type="Gene3D" id="3.30.40.10">
    <property type="entry name" value="Zinc/RING finger domain, C3HC4 (zinc finger)"/>
    <property type="match status" value="1"/>
</dbReference>
<feature type="domain" description="RING-CH-type" evidence="5">
    <location>
        <begin position="263"/>
        <end position="324"/>
    </location>
</feature>
<evidence type="ECO:0000256" key="2">
    <source>
        <dbReference type="ARBA" id="ARBA00022771"/>
    </source>
</evidence>
<feature type="compositionally biased region" description="Basic and acidic residues" evidence="4">
    <location>
        <begin position="61"/>
        <end position="77"/>
    </location>
</feature>
<dbReference type="OrthoDB" id="237509at2759"/>
<dbReference type="AlphaFoldDB" id="K0T0Z5"/>
<feature type="non-terminal residue" evidence="6">
    <location>
        <position position="1"/>
    </location>
</feature>
<dbReference type="SMART" id="SM00744">
    <property type="entry name" value="RINGv"/>
    <property type="match status" value="1"/>
</dbReference>
<dbReference type="Pfam" id="PF12906">
    <property type="entry name" value="RINGv"/>
    <property type="match status" value="1"/>
</dbReference>
<evidence type="ECO:0000256" key="4">
    <source>
        <dbReference type="SAM" id="MobiDB-lite"/>
    </source>
</evidence>
<feature type="compositionally biased region" description="Basic residues" evidence="4">
    <location>
        <begin position="232"/>
        <end position="244"/>
    </location>
</feature>
<evidence type="ECO:0000259" key="5">
    <source>
        <dbReference type="PROSITE" id="PS51292"/>
    </source>
</evidence>
<keyword evidence="2" id="KW-0863">Zinc-finger</keyword>
<name>K0T0Z5_THAOC</name>
<feature type="region of interest" description="Disordered" evidence="4">
    <location>
        <begin position="1"/>
        <end position="85"/>
    </location>
</feature>
<keyword evidence="1" id="KW-0479">Metal-binding</keyword>
<dbReference type="EMBL" id="AGNL01013920">
    <property type="protein sequence ID" value="EJK66941.1"/>
    <property type="molecule type" value="Genomic_DNA"/>
</dbReference>
<proteinExistence type="predicted"/>
<comment type="caution">
    <text evidence="6">The sequence shown here is derived from an EMBL/GenBank/DDBJ whole genome shotgun (WGS) entry which is preliminary data.</text>
</comment>
<feature type="compositionally biased region" description="Basic and acidic residues" evidence="4">
    <location>
        <begin position="150"/>
        <end position="164"/>
    </location>
</feature>
<evidence type="ECO:0000256" key="3">
    <source>
        <dbReference type="ARBA" id="ARBA00022833"/>
    </source>
</evidence>
<gene>
    <name evidence="6" type="ORF">THAOC_12084</name>
</gene>
<dbReference type="InterPro" id="IPR013083">
    <property type="entry name" value="Znf_RING/FYVE/PHD"/>
</dbReference>
<evidence type="ECO:0000313" key="7">
    <source>
        <dbReference type="Proteomes" id="UP000266841"/>
    </source>
</evidence>
<accession>K0T0Z5</accession>
<dbReference type="CDD" id="cd16495">
    <property type="entry name" value="RING_CH-C4HC3_MARCH"/>
    <property type="match status" value="1"/>
</dbReference>
<evidence type="ECO:0000313" key="6">
    <source>
        <dbReference type="EMBL" id="EJK66941.1"/>
    </source>
</evidence>
<sequence length="676" mass="74717">SPMLKVGAGAPAKTQRDKARKTGPSDDGQYWPEVHHGDSGGVYSRPELTVVSNSGIRQGRRSRDDRRFWPRSTERQRIARSGNADFTNQRFSNGYLRPAESQVNYKYVQMDVEALNDGLSPNIHRSMAVASHGLWGQAVTHCTSSSSPKGAERVATRRQGADRRGENIHRGRTDWADRGVGVRFTLFTLRCGGGRKGRAHEDRTHRLSPHASGDLSLLDIILDCTSLEMGKKSRKPKAGKQKVAPRKEATNTNTPRLRECVQARSPPGATCWICLCEDTEGDRLVRDCSCRGDAGWCHVSCLVSYARNKSDRTVQKAGSSTGNDMAAFLKLWRECMCCKQSHTNYVQMELARAALRYCTEAFPEDPRGKVPGLHLVVDAVMTWRYNGNADAGVAAEGKAASEEFLSINGELNPTSNLSWMCLAQLAEAEGTREGLREAVRCWEMMKRCNPDDVYNIETANFKITKLSGALGEKTTTTEETHDVCECTVDVCEQNYRSDVAASGKDSLTAFVSGIAFGNSLFENGWAIESQRFLKDLVARSRRVLGADHYVTKLAAESLNVRVSVIGKHNSLLVVLSYDEGNDTYTLEKESGGTLAIARTQCIPMATPAIPVICMDLKTAKLNGKLGDATGYDESSQRYKVYFDDKSLRPACIKRVNLRIALEIPDGPIGERKRDRR</sequence>
<dbReference type="PROSITE" id="PS51292">
    <property type="entry name" value="ZF_RING_CH"/>
    <property type="match status" value="1"/>
</dbReference>
<protein>
    <recommendedName>
        <fullName evidence="5">RING-CH-type domain-containing protein</fullName>
    </recommendedName>
</protein>
<keyword evidence="7" id="KW-1185">Reference proteome</keyword>
<feature type="region of interest" description="Disordered" evidence="4">
    <location>
        <begin position="140"/>
        <end position="164"/>
    </location>
</feature>
<reference evidence="6 7" key="1">
    <citation type="journal article" date="2012" name="Genome Biol.">
        <title>Genome and low-iron response of an oceanic diatom adapted to chronic iron limitation.</title>
        <authorList>
            <person name="Lommer M."/>
            <person name="Specht M."/>
            <person name="Roy A.S."/>
            <person name="Kraemer L."/>
            <person name="Andreson R."/>
            <person name="Gutowska M.A."/>
            <person name="Wolf J."/>
            <person name="Bergner S.V."/>
            <person name="Schilhabel M.B."/>
            <person name="Klostermeier U.C."/>
            <person name="Beiko R.G."/>
            <person name="Rosenstiel P."/>
            <person name="Hippler M."/>
            <person name="Laroche J."/>
        </authorList>
    </citation>
    <scope>NUCLEOTIDE SEQUENCE [LARGE SCALE GENOMIC DNA]</scope>
    <source>
        <strain evidence="6 7">CCMP1005</strain>
    </source>
</reference>
<dbReference type="InterPro" id="IPR011016">
    <property type="entry name" value="Znf_RING-CH"/>
</dbReference>
<evidence type="ECO:0000256" key="1">
    <source>
        <dbReference type="ARBA" id="ARBA00022723"/>
    </source>
</evidence>
<dbReference type="GO" id="GO:0008270">
    <property type="term" value="F:zinc ion binding"/>
    <property type="evidence" value="ECO:0007669"/>
    <property type="project" value="UniProtKB-KW"/>
</dbReference>
<keyword evidence="3" id="KW-0862">Zinc</keyword>
<dbReference type="Proteomes" id="UP000266841">
    <property type="component" value="Unassembled WGS sequence"/>
</dbReference>
<feature type="region of interest" description="Disordered" evidence="4">
    <location>
        <begin position="231"/>
        <end position="251"/>
    </location>
</feature>
<organism evidence="6 7">
    <name type="scientific">Thalassiosira oceanica</name>
    <name type="common">Marine diatom</name>
    <dbReference type="NCBI Taxonomy" id="159749"/>
    <lineage>
        <taxon>Eukaryota</taxon>
        <taxon>Sar</taxon>
        <taxon>Stramenopiles</taxon>
        <taxon>Ochrophyta</taxon>
        <taxon>Bacillariophyta</taxon>
        <taxon>Coscinodiscophyceae</taxon>
        <taxon>Thalassiosirophycidae</taxon>
        <taxon>Thalassiosirales</taxon>
        <taxon>Thalassiosiraceae</taxon>
        <taxon>Thalassiosira</taxon>
    </lineage>
</organism>